<evidence type="ECO:0000256" key="3">
    <source>
        <dbReference type="ARBA" id="ARBA00022692"/>
    </source>
</evidence>
<dbReference type="Proteomes" id="UP001642540">
    <property type="component" value="Unassembled WGS sequence"/>
</dbReference>
<accession>A0ABP1QNB3</accession>
<organism evidence="9 10">
    <name type="scientific">Orchesella dallaii</name>
    <dbReference type="NCBI Taxonomy" id="48710"/>
    <lineage>
        <taxon>Eukaryota</taxon>
        <taxon>Metazoa</taxon>
        <taxon>Ecdysozoa</taxon>
        <taxon>Arthropoda</taxon>
        <taxon>Hexapoda</taxon>
        <taxon>Collembola</taxon>
        <taxon>Entomobryomorpha</taxon>
        <taxon>Entomobryoidea</taxon>
        <taxon>Orchesellidae</taxon>
        <taxon>Orchesellinae</taxon>
        <taxon>Orchesella</taxon>
    </lineage>
</organism>
<keyword evidence="4 6" id="KW-1133">Transmembrane helix</keyword>
<dbReference type="PANTHER" id="PTHR12770">
    <property type="entry name" value="RUS1 FAMILY PROTEIN C16ORF58"/>
    <property type="match status" value="1"/>
</dbReference>
<dbReference type="EMBL" id="CAXLJM020000040">
    <property type="protein sequence ID" value="CAL8108436.1"/>
    <property type="molecule type" value="Genomic_DNA"/>
</dbReference>
<dbReference type="InterPro" id="IPR055412">
    <property type="entry name" value="UVB_sens_C"/>
</dbReference>
<comment type="caution">
    <text evidence="9">The sequence shown here is derived from an EMBL/GenBank/DDBJ whole genome shotgun (WGS) entry which is preliminary data.</text>
</comment>
<evidence type="ECO:0000256" key="6">
    <source>
        <dbReference type="SAM" id="Phobius"/>
    </source>
</evidence>
<keyword evidence="3 6" id="KW-0812">Transmembrane</keyword>
<evidence type="ECO:0000313" key="10">
    <source>
        <dbReference type="Proteomes" id="UP001642540"/>
    </source>
</evidence>
<dbReference type="InterPro" id="IPR054549">
    <property type="entry name" value="UVB_sens_RUS_dom"/>
</dbReference>
<evidence type="ECO:0000313" key="9">
    <source>
        <dbReference type="EMBL" id="CAL8108436.1"/>
    </source>
</evidence>
<comment type="subcellular location">
    <subcellularLocation>
        <location evidence="1">Membrane</location>
    </subcellularLocation>
</comment>
<evidence type="ECO:0000259" key="8">
    <source>
        <dbReference type="Pfam" id="PF24160"/>
    </source>
</evidence>
<dbReference type="InterPro" id="IPR006968">
    <property type="entry name" value="RUS_fam"/>
</dbReference>
<feature type="domain" description="Root UVB sensitive protein C-terminal" evidence="8">
    <location>
        <begin position="296"/>
        <end position="463"/>
    </location>
</feature>
<evidence type="ECO:0000256" key="2">
    <source>
        <dbReference type="ARBA" id="ARBA00007558"/>
    </source>
</evidence>
<proteinExistence type="inferred from homology"/>
<evidence type="ECO:0000259" key="7">
    <source>
        <dbReference type="Pfam" id="PF04884"/>
    </source>
</evidence>
<comment type="similarity">
    <text evidence="2">Belongs to the RUS1 family.</text>
</comment>
<keyword evidence="10" id="KW-1185">Reference proteome</keyword>
<keyword evidence="5 6" id="KW-0472">Membrane</keyword>
<feature type="transmembrane region" description="Helical" evidence="6">
    <location>
        <begin position="226"/>
        <end position="244"/>
    </location>
</feature>
<evidence type="ECO:0000256" key="1">
    <source>
        <dbReference type="ARBA" id="ARBA00004370"/>
    </source>
</evidence>
<protein>
    <submittedName>
        <fullName evidence="9">Uncharacterized protein</fullName>
    </submittedName>
</protein>
<evidence type="ECO:0000256" key="5">
    <source>
        <dbReference type="ARBA" id="ARBA00023136"/>
    </source>
</evidence>
<dbReference type="Pfam" id="PF24160">
    <property type="entry name" value="UVB_sens_C"/>
    <property type="match status" value="1"/>
</dbReference>
<dbReference type="PANTHER" id="PTHR12770:SF31">
    <property type="entry name" value="RUS FAMILY MEMBER 1"/>
    <property type="match status" value="1"/>
</dbReference>
<gene>
    <name evidence="9" type="ORF">ODALV1_LOCUS12978</name>
</gene>
<feature type="transmembrane region" description="Helical" evidence="6">
    <location>
        <begin position="250"/>
        <end position="270"/>
    </location>
</feature>
<name>A0ABP1QNB3_9HEXA</name>
<evidence type="ECO:0000256" key="4">
    <source>
        <dbReference type="ARBA" id="ARBA00022989"/>
    </source>
</evidence>
<reference evidence="9 10" key="1">
    <citation type="submission" date="2024-08" db="EMBL/GenBank/DDBJ databases">
        <authorList>
            <person name="Cucini C."/>
            <person name="Frati F."/>
        </authorList>
    </citation>
    <scope>NUCLEOTIDE SEQUENCE [LARGE SCALE GENOMIC DNA]</scope>
</reference>
<dbReference type="Pfam" id="PF04884">
    <property type="entry name" value="UVB_sens_prot"/>
    <property type="match status" value="1"/>
</dbReference>
<feature type="domain" description="Protein root UVB sensitive/RUS" evidence="7">
    <location>
        <begin position="56"/>
        <end position="293"/>
    </location>
</feature>
<sequence>MKKSLLYSETRGAFSSTRHYTVNTDDPKKLQIWESDPDECREAGESFKSSHSRKSLQNVKLALRQIFLPHGYPEAVSRDYVPYQIWDTIQAFASSITTALATEAVMKGVGVGDQARTPLAAALTWLLKNGSGHIGQIMFTWAKGTSLDFDCKKWRLFADALNDLATFIDLIAPLFPPDMIMVILCSSSVARALVGVAGSATRAAVTQHQSRMNNMADVSAKDGSQETLVNLVALITSLILLPIVSGKTLAVWTLFLLFTFLHLFANYNAVKSLQLETLNKSRLLLCLQDYLNTGNISTVKQINVRESVYLGLGIESKDVCGFKIKMGVPLKQPLVSDQLRPVYIEQLISSFKSKAFIILPVLENDTIFVTLHENIKPNEIIEAYVRSVFTGMVISQIRTKDKSESPVRLSLSSVAGGIGDACSVNPLDRMITKEWENFLRLATMRGFVVDRHLLETEDWRAKWLHY</sequence>